<name>A0ABT8EGE3_9BURK</name>
<sequence length="370" mass="39560">MKKRNFLSFCASVLVASYCNTAFAQETIQIGAVLPLTGPSATVGEDIRRGIQLGVDQVNANGGVLGKKLAVVVEDSANNPTTALTAARKLTSVDKVPAVMGEYSSSITLPMAQYLVKEGVTHFNIGSSSSKVRQLGDSAFNIIGLEDAGNRYAAKDAYDMGWRNIAVIAPNNAYGQGVAHGFKEEFEKLGGKVVTEVLYTGGQSTYRRELQQLARSQPDAYLYTAYGHEASAINREAKELGLRSQPWYAYIMSMSVSDTPAEIAEGQVGMELGSVKGDLGKAYEQAFTSKHNEGFKTAFNGYGYDAVMMIAAAMNDAGGSSSADIQKGLKSVSEKGFMGVTGPIKFDAEGQRIDPPYDNLKYANGKLVAR</sequence>
<dbReference type="PANTHER" id="PTHR30483">
    <property type="entry name" value="LEUCINE-SPECIFIC-BINDING PROTEIN"/>
    <property type="match status" value="1"/>
</dbReference>
<dbReference type="SUPFAM" id="SSF53822">
    <property type="entry name" value="Periplasmic binding protein-like I"/>
    <property type="match status" value="1"/>
</dbReference>
<keyword evidence="3 5" id="KW-0732">Signal</keyword>
<protein>
    <submittedName>
        <fullName evidence="7">ABC transporter substrate-binding protein</fullName>
    </submittedName>
</protein>
<evidence type="ECO:0000256" key="4">
    <source>
        <dbReference type="ARBA" id="ARBA00022970"/>
    </source>
</evidence>
<dbReference type="PRINTS" id="PR00337">
    <property type="entry name" value="LEUILEVALBP"/>
</dbReference>
<dbReference type="Proteomes" id="UP001168613">
    <property type="component" value="Unassembled WGS sequence"/>
</dbReference>
<organism evidence="7 8">
    <name type="scientific">Alcaligenes endophyticus</name>
    <dbReference type="NCBI Taxonomy" id="1929088"/>
    <lineage>
        <taxon>Bacteria</taxon>
        <taxon>Pseudomonadati</taxon>
        <taxon>Pseudomonadota</taxon>
        <taxon>Betaproteobacteria</taxon>
        <taxon>Burkholderiales</taxon>
        <taxon>Alcaligenaceae</taxon>
        <taxon>Alcaligenes</taxon>
    </lineage>
</organism>
<gene>
    <name evidence="7" type="ORF">LMS43_03550</name>
</gene>
<dbReference type="InterPro" id="IPR028081">
    <property type="entry name" value="Leu-bd"/>
</dbReference>
<keyword evidence="8" id="KW-1185">Reference proteome</keyword>
<comment type="similarity">
    <text evidence="1">Belongs to the leucine-binding protein family.</text>
</comment>
<accession>A0ABT8EGE3</accession>
<evidence type="ECO:0000313" key="7">
    <source>
        <dbReference type="EMBL" id="MDN4120361.1"/>
    </source>
</evidence>
<dbReference type="Gene3D" id="3.40.50.2300">
    <property type="match status" value="2"/>
</dbReference>
<evidence type="ECO:0000259" key="6">
    <source>
        <dbReference type="Pfam" id="PF13458"/>
    </source>
</evidence>
<evidence type="ECO:0000256" key="1">
    <source>
        <dbReference type="ARBA" id="ARBA00010062"/>
    </source>
</evidence>
<evidence type="ECO:0000256" key="5">
    <source>
        <dbReference type="SAM" id="SignalP"/>
    </source>
</evidence>
<keyword evidence="4" id="KW-0029">Amino-acid transport</keyword>
<reference evidence="7" key="1">
    <citation type="submission" date="2021-11" db="EMBL/GenBank/DDBJ databases">
        <title>Draft genome sequence of Alcaligenes endophyticus type strain CCUG 75668T.</title>
        <authorList>
            <person name="Salva-Serra F."/>
            <person name="Duran R.E."/>
            <person name="Seeger M."/>
            <person name="Moore E.R.B."/>
            <person name="Jaen-Luchoro D."/>
        </authorList>
    </citation>
    <scope>NUCLEOTIDE SEQUENCE</scope>
    <source>
        <strain evidence="7">CCUG 75668</strain>
    </source>
</reference>
<dbReference type="InterPro" id="IPR028082">
    <property type="entry name" value="Peripla_BP_I"/>
</dbReference>
<dbReference type="InterPro" id="IPR051010">
    <property type="entry name" value="BCAA_transport"/>
</dbReference>
<dbReference type="InterPro" id="IPR000709">
    <property type="entry name" value="Leu_Ile_Val-bd"/>
</dbReference>
<comment type="caution">
    <text evidence="7">The sequence shown here is derived from an EMBL/GenBank/DDBJ whole genome shotgun (WGS) entry which is preliminary data.</text>
</comment>
<dbReference type="CDD" id="cd06346">
    <property type="entry name" value="PBP1_ABC_ligand_binding-like"/>
    <property type="match status" value="1"/>
</dbReference>
<evidence type="ECO:0000256" key="2">
    <source>
        <dbReference type="ARBA" id="ARBA00022448"/>
    </source>
</evidence>
<dbReference type="RefSeq" id="WP_266122320.1">
    <property type="nucleotide sequence ID" value="NZ_JAJHNU010000001.1"/>
</dbReference>
<feature type="domain" description="Leucine-binding protein" evidence="6">
    <location>
        <begin position="27"/>
        <end position="357"/>
    </location>
</feature>
<proteinExistence type="inferred from homology"/>
<evidence type="ECO:0000256" key="3">
    <source>
        <dbReference type="ARBA" id="ARBA00022729"/>
    </source>
</evidence>
<keyword evidence="2" id="KW-0813">Transport</keyword>
<dbReference type="EMBL" id="JAJHNU010000001">
    <property type="protein sequence ID" value="MDN4120361.1"/>
    <property type="molecule type" value="Genomic_DNA"/>
</dbReference>
<feature type="chain" id="PRO_5045801919" evidence="5">
    <location>
        <begin position="25"/>
        <end position="370"/>
    </location>
</feature>
<feature type="signal peptide" evidence="5">
    <location>
        <begin position="1"/>
        <end position="24"/>
    </location>
</feature>
<dbReference type="Pfam" id="PF13458">
    <property type="entry name" value="Peripla_BP_6"/>
    <property type="match status" value="1"/>
</dbReference>
<dbReference type="PANTHER" id="PTHR30483:SF6">
    <property type="entry name" value="PERIPLASMIC BINDING PROTEIN OF ABC TRANSPORTER FOR NATURAL AMINO ACIDS"/>
    <property type="match status" value="1"/>
</dbReference>
<evidence type="ECO:0000313" key="8">
    <source>
        <dbReference type="Proteomes" id="UP001168613"/>
    </source>
</evidence>